<evidence type="ECO:0000259" key="9">
    <source>
        <dbReference type="PROSITE" id="PS50846"/>
    </source>
</evidence>
<dbReference type="AlphaFoldDB" id="A0A2P2SX66"/>
<dbReference type="InterPro" id="IPR023299">
    <property type="entry name" value="ATPase_P-typ_cyto_dom_N"/>
</dbReference>
<dbReference type="InterPro" id="IPR027256">
    <property type="entry name" value="P-typ_ATPase_IB"/>
</dbReference>
<name>A0A2P2SX66_9PEZI</name>
<feature type="transmembrane region" description="Helical" evidence="7">
    <location>
        <begin position="582"/>
        <end position="606"/>
    </location>
</feature>
<dbReference type="Pfam" id="PF00702">
    <property type="entry name" value="Hydrolase"/>
    <property type="match status" value="1"/>
</dbReference>
<dbReference type="NCBIfam" id="TIGR01494">
    <property type="entry name" value="ATPase_P-type"/>
    <property type="match status" value="2"/>
</dbReference>
<dbReference type="GO" id="GO:0046872">
    <property type="term" value="F:metal ion binding"/>
    <property type="evidence" value="ECO:0007669"/>
    <property type="project" value="UniProtKB-KW"/>
</dbReference>
<feature type="transmembrane region" description="Helical" evidence="7">
    <location>
        <begin position="618"/>
        <end position="640"/>
    </location>
</feature>
<feature type="domain" description="HMA" evidence="9">
    <location>
        <begin position="401"/>
        <end position="470"/>
    </location>
</feature>
<sequence>MSTSINPKVTAPASSGMRQRTCTRVSCASPQPGIKCCDDTCIVKIARQDCNSDPNHRQQQNNARTPSAVHGGSSIPSRSDEEPCESHYLKAKAAYSGILENIGCICKVLLSLNLDACCVALPTPPLRPKRSTVSTSEGFLAEVSRASSARSLCKPQEGTGCSKKACCSDASSTQSKQSALLGGKCTDAGENGCCGDASSTCSKQSEMLGAKCADSGENGCCGDASSTHSKQSAMLGAKCADAGGNGCCGGEPLRTSIDQYARTSGVEINGGYKTGCGTGTAYTVARDDDLKDGCCSREKRIDSSSSSNLDFATLPPKLEDCSKKECCSDKPSAPTARQTITEVSCKPVVSGCANGSGNVDAILDSCCTSDTPGRVAGGKGISYTRPGTNDSDLEKGELPVEHVLLSVQGMTCTGCEKLLYRSLDTIPEISNVKTSLLLAQAEFDLRLSSAAMDTPSTIKAIEKMTGFTCTKMTQSGHVLDLIVDGLASDFATKDLPSGVSDIVVLDTHHIRVTYQPNIVGARDLMSDPFFQSAKLAPVADRPLIASGRAHVRLMLFKTIVSAVLTIPVLVMAWAPIPQHEVIYGAVSLVLATIVQVYIAGPWYIGAFNALVFSRLIEMDLLVVLSTTTAYIYSIIAYAFLVSKKPLSTGSFFETSTLLVTLIMVGRLVSGFARQRAVESISIESLQSSTAILIDPKTHEEQEIDARLLQYQDIFKALLDTSIVTDGTVIAGTSEVDESMITGEATLVVKKPGSPVVAGSINHSGTLTIRLTRLPGENTIKAIGLMVDEAKSSKTKIQEIADHVAAYFIPAILIVTVLVFVVWVAVGKVVRGYDATTACINAMTYAISALIVSCPCAIGLAVPMVLVVAGGVAAKHGLIFKTAETIEIARNLSHVIFDKTGTLTQGLLTVEAEIYPTRQGDILGPMLLALTNNSKHPVSTAIATHLKTSGVQSGKVEGVVSIAGSGIEATWNGSIIRAGNPYWLGIEDLPAIKETLLLGVSMFCVLVNGELVAIFGLKDLLRPDALLVVNELKKRSVKVSVVSGDNEESVRSIAMALDVPESQIRFRCSPADKQVYVKEMLASPKSVVMFCGDGTNDAVALAQASIGMHINGGTDIAQGAADAILVRPTLVGIITLMDLSGAFFRRVVFNFAWSFIYNTFAVLLAAGAFPNARIPPEFAGLGEIVSVLPVIAIGMQLKWAKFHELI</sequence>
<dbReference type="Gene3D" id="3.40.50.1000">
    <property type="entry name" value="HAD superfamily/HAD-like"/>
    <property type="match status" value="1"/>
</dbReference>
<evidence type="ECO:0000256" key="4">
    <source>
        <dbReference type="ARBA" id="ARBA00022967"/>
    </source>
</evidence>
<dbReference type="InterPro" id="IPR018303">
    <property type="entry name" value="ATPase_P-typ_P_site"/>
</dbReference>
<evidence type="ECO:0000256" key="5">
    <source>
        <dbReference type="ARBA" id="ARBA00022989"/>
    </source>
</evidence>
<dbReference type="InterPro" id="IPR006121">
    <property type="entry name" value="HMA_dom"/>
</dbReference>
<dbReference type="PANTHER" id="PTHR46594">
    <property type="entry name" value="P-TYPE CATION-TRANSPORTING ATPASE"/>
    <property type="match status" value="1"/>
</dbReference>
<dbReference type="EMBL" id="KV460206">
    <property type="protein sequence ID" value="OBU01459.1"/>
    <property type="molecule type" value="Genomic_DNA"/>
</dbReference>
<dbReference type="Pfam" id="PF00122">
    <property type="entry name" value="E1-E2_ATPase"/>
    <property type="match status" value="1"/>
</dbReference>
<dbReference type="PRINTS" id="PR00943">
    <property type="entry name" value="CUATPASE"/>
</dbReference>
<dbReference type="Proteomes" id="UP000091956">
    <property type="component" value="Unassembled WGS sequence"/>
</dbReference>
<dbReference type="InterPro" id="IPR001757">
    <property type="entry name" value="P_typ_ATPase"/>
</dbReference>
<evidence type="ECO:0000256" key="6">
    <source>
        <dbReference type="ARBA" id="ARBA00023136"/>
    </source>
</evidence>
<reference evidence="11" key="2">
    <citation type="journal article" date="2018" name="Nat. Commun.">
        <title>Extreme sensitivity to ultraviolet light in the fungal pathogen causing white-nose syndrome of bats.</title>
        <authorList>
            <person name="Palmer J.M."/>
            <person name="Drees K.P."/>
            <person name="Foster J.T."/>
            <person name="Lindner D.L."/>
        </authorList>
    </citation>
    <scope>NUCLEOTIDE SEQUENCE [LARGE SCALE GENOMIC DNA]</scope>
    <source>
        <strain evidence="11">UAMH 10579</strain>
    </source>
</reference>
<dbReference type="GO" id="GO:0005524">
    <property type="term" value="F:ATP binding"/>
    <property type="evidence" value="ECO:0007669"/>
    <property type="project" value="UniProtKB-UniRule"/>
</dbReference>
<evidence type="ECO:0000256" key="8">
    <source>
        <dbReference type="SAM" id="MobiDB-lite"/>
    </source>
</evidence>
<gene>
    <name evidence="10" type="ORF">VE01_00070</name>
</gene>
<dbReference type="GO" id="GO:0019829">
    <property type="term" value="F:ATPase-coupled monoatomic cation transmembrane transporter activity"/>
    <property type="evidence" value="ECO:0007669"/>
    <property type="project" value="InterPro"/>
</dbReference>
<dbReference type="NCBIfam" id="TIGR01525">
    <property type="entry name" value="ATPase-IB_hvy"/>
    <property type="match status" value="1"/>
</dbReference>
<dbReference type="PROSITE" id="PS00154">
    <property type="entry name" value="ATPASE_E1_E2"/>
    <property type="match status" value="1"/>
</dbReference>
<feature type="compositionally biased region" description="Polar residues" evidence="8">
    <location>
        <begin position="51"/>
        <end position="65"/>
    </location>
</feature>
<evidence type="ECO:0000313" key="10">
    <source>
        <dbReference type="EMBL" id="OBU01459.1"/>
    </source>
</evidence>
<dbReference type="OrthoDB" id="432719at2759"/>
<dbReference type="SFLD" id="SFLDF00027">
    <property type="entry name" value="p-type_atpase"/>
    <property type="match status" value="1"/>
</dbReference>
<dbReference type="InterPro" id="IPR056236">
    <property type="entry name" value="HMA_PCA1"/>
</dbReference>
<dbReference type="RefSeq" id="XP_018135191.1">
    <property type="nucleotide sequence ID" value="XM_018269603.2"/>
</dbReference>
<keyword evidence="2 7" id="KW-0812">Transmembrane</keyword>
<accession>A0A2P2SX66</accession>
<protein>
    <recommendedName>
        <fullName evidence="9">HMA domain-containing protein</fullName>
    </recommendedName>
</protein>
<dbReference type="InterPro" id="IPR059000">
    <property type="entry name" value="ATPase_P-type_domA"/>
</dbReference>
<keyword evidence="6 7" id="KW-0472">Membrane</keyword>
<dbReference type="Gene3D" id="2.70.150.10">
    <property type="entry name" value="Calcium-transporting ATPase, cytoplasmic transduction domain A"/>
    <property type="match status" value="1"/>
</dbReference>
<dbReference type="SFLD" id="SFLDG00002">
    <property type="entry name" value="C1.7:_P-type_atpase_like"/>
    <property type="match status" value="1"/>
</dbReference>
<dbReference type="SUPFAM" id="SSF55008">
    <property type="entry name" value="HMA, heavy metal-associated domain"/>
    <property type="match status" value="1"/>
</dbReference>
<dbReference type="SUPFAM" id="SSF81665">
    <property type="entry name" value="Calcium ATPase, transmembrane domain M"/>
    <property type="match status" value="1"/>
</dbReference>
<dbReference type="Pfam" id="PF24534">
    <property type="entry name" value="HMA_PCA1"/>
    <property type="match status" value="1"/>
</dbReference>
<evidence type="ECO:0000256" key="3">
    <source>
        <dbReference type="ARBA" id="ARBA00022723"/>
    </source>
</evidence>
<evidence type="ECO:0000256" key="2">
    <source>
        <dbReference type="ARBA" id="ARBA00022692"/>
    </source>
</evidence>
<feature type="transmembrane region" description="Helical" evidence="7">
    <location>
        <begin position="845"/>
        <end position="871"/>
    </location>
</feature>
<evidence type="ECO:0000256" key="7">
    <source>
        <dbReference type="RuleBase" id="RU362081"/>
    </source>
</evidence>
<dbReference type="InterPro" id="IPR008250">
    <property type="entry name" value="ATPase_P-typ_transduc_dom_A_sf"/>
</dbReference>
<evidence type="ECO:0000256" key="1">
    <source>
        <dbReference type="ARBA" id="ARBA00004370"/>
    </source>
</evidence>
<dbReference type="GO" id="GO:0016887">
    <property type="term" value="F:ATP hydrolysis activity"/>
    <property type="evidence" value="ECO:0007669"/>
    <property type="project" value="InterPro"/>
</dbReference>
<dbReference type="InterPro" id="IPR023214">
    <property type="entry name" value="HAD_sf"/>
</dbReference>
<feature type="region of interest" description="Disordered" evidence="8">
    <location>
        <begin position="51"/>
        <end position="80"/>
    </location>
</feature>
<keyword evidence="7" id="KW-0547">Nucleotide-binding</keyword>
<keyword evidence="7" id="KW-0067">ATP-binding</keyword>
<dbReference type="STRING" id="342668.A0A2P2SX66"/>
<proteinExistence type="inferred from homology"/>
<dbReference type="Gene3D" id="3.40.1110.10">
    <property type="entry name" value="Calcium-transporting ATPase, cytoplasmic domain N"/>
    <property type="match status" value="1"/>
</dbReference>
<dbReference type="CDD" id="cd00371">
    <property type="entry name" value="HMA"/>
    <property type="match status" value="1"/>
</dbReference>
<dbReference type="Gene3D" id="3.30.70.100">
    <property type="match status" value="1"/>
</dbReference>
<dbReference type="SUPFAM" id="SSF81653">
    <property type="entry name" value="Calcium ATPase, transduction domain A"/>
    <property type="match status" value="1"/>
</dbReference>
<reference evidence="10 11" key="1">
    <citation type="submission" date="2016-03" db="EMBL/GenBank/DDBJ databases">
        <title>Comparative genomics of Pseudogymnoascus destructans, the fungus causing white-nose syndrome of bats.</title>
        <authorList>
            <person name="Palmer J.M."/>
            <person name="Drees K.P."/>
            <person name="Foster J.T."/>
            <person name="Lindner D.L."/>
        </authorList>
    </citation>
    <scope>NUCLEOTIDE SEQUENCE [LARGE SCALE GENOMIC DNA]</scope>
    <source>
        <strain evidence="10 11">UAMH 10579</strain>
    </source>
</reference>
<keyword evidence="3 7" id="KW-0479">Metal-binding</keyword>
<dbReference type="InterPro" id="IPR044492">
    <property type="entry name" value="P_typ_ATPase_HD_dom"/>
</dbReference>
<feature type="transmembrane region" description="Helical" evidence="7">
    <location>
        <begin position="1146"/>
        <end position="1165"/>
    </location>
</feature>
<feature type="transmembrane region" description="Helical" evidence="7">
    <location>
        <begin position="803"/>
        <end position="825"/>
    </location>
</feature>
<dbReference type="InterPro" id="IPR036163">
    <property type="entry name" value="HMA_dom_sf"/>
</dbReference>
<dbReference type="PRINTS" id="PR00119">
    <property type="entry name" value="CATATPASE"/>
</dbReference>
<comment type="similarity">
    <text evidence="7">Belongs to the cation transport ATPase (P-type) (TC 3.A.3) family. Type IB subfamily.</text>
</comment>
<dbReference type="PANTHER" id="PTHR46594:SF4">
    <property type="entry name" value="P-TYPE CATION-TRANSPORTING ATPASE"/>
    <property type="match status" value="1"/>
</dbReference>
<keyword evidence="5 7" id="KW-1133">Transmembrane helix</keyword>
<evidence type="ECO:0000313" key="11">
    <source>
        <dbReference type="Proteomes" id="UP000091956"/>
    </source>
</evidence>
<comment type="subcellular location">
    <subcellularLocation>
        <location evidence="1 7">Membrane</location>
    </subcellularLocation>
</comment>
<dbReference type="SFLD" id="SFLDS00003">
    <property type="entry name" value="Haloacid_Dehalogenase"/>
    <property type="match status" value="1"/>
</dbReference>
<keyword evidence="11" id="KW-1185">Reference proteome</keyword>
<organism evidence="10 11">
    <name type="scientific">Pseudogymnoascus verrucosus</name>
    <dbReference type="NCBI Taxonomy" id="342668"/>
    <lineage>
        <taxon>Eukaryota</taxon>
        <taxon>Fungi</taxon>
        <taxon>Dikarya</taxon>
        <taxon>Ascomycota</taxon>
        <taxon>Pezizomycotina</taxon>
        <taxon>Leotiomycetes</taxon>
        <taxon>Thelebolales</taxon>
        <taxon>Thelebolaceae</taxon>
        <taxon>Pseudogymnoascus</taxon>
    </lineage>
</organism>
<dbReference type="InterPro" id="IPR023298">
    <property type="entry name" value="ATPase_P-typ_TM_dom_sf"/>
</dbReference>
<dbReference type="PROSITE" id="PS50846">
    <property type="entry name" value="HMA_2"/>
    <property type="match status" value="1"/>
</dbReference>
<dbReference type="NCBIfam" id="TIGR01511">
    <property type="entry name" value="ATPase-IB1_Cu"/>
    <property type="match status" value="1"/>
</dbReference>
<dbReference type="SUPFAM" id="SSF56784">
    <property type="entry name" value="HAD-like"/>
    <property type="match status" value="1"/>
</dbReference>
<dbReference type="GO" id="GO:0016020">
    <property type="term" value="C:membrane"/>
    <property type="evidence" value="ECO:0007669"/>
    <property type="project" value="UniProtKB-SubCell"/>
</dbReference>
<keyword evidence="4" id="KW-1278">Translocase</keyword>
<dbReference type="GeneID" id="28833456"/>
<dbReference type="InterPro" id="IPR036412">
    <property type="entry name" value="HAD-like_sf"/>
</dbReference>
<feature type="transmembrane region" description="Helical" evidence="7">
    <location>
        <begin position="554"/>
        <end position="576"/>
    </location>
</feature>